<proteinExistence type="predicted"/>
<dbReference type="AlphaFoldDB" id="E4U0X3"/>
<dbReference type="GO" id="GO:0006352">
    <property type="term" value="P:DNA-templated transcription initiation"/>
    <property type="evidence" value="ECO:0007669"/>
    <property type="project" value="InterPro"/>
</dbReference>
<dbReference type="EMBL" id="CP002355">
    <property type="protein sequence ID" value="ADR34375.1"/>
    <property type="molecule type" value="Genomic_DNA"/>
</dbReference>
<dbReference type="Gene3D" id="1.10.10.10">
    <property type="entry name" value="Winged helix-like DNA-binding domain superfamily/Winged helix DNA-binding domain"/>
    <property type="match status" value="1"/>
</dbReference>
<feature type="domain" description="RNA polymerase sigma-70" evidence="1">
    <location>
        <begin position="42"/>
        <end position="68"/>
    </location>
</feature>
<dbReference type="HOGENOM" id="CLU_2541341_0_0_7"/>
<dbReference type="STRING" id="709032.Sulku_1714"/>
<dbReference type="PANTHER" id="PTHR30603">
    <property type="entry name" value="RNA POLYMERASE SIGMA FACTOR RPO"/>
    <property type="match status" value="1"/>
</dbReference>
<dbReference type="PANTHER" id="PTHR30603:SF60">
    <property type="entry name" value="RNA POLYMERASE SIGMA FACTOR RPOD"/>
    <property type="match status" value="1"/>
</dbReference>
<dbReference type="SUPFAM" id="SSF88659">
    <property type="entry name" value="Sigma3 and sigma4 domains of RNA polymerase sigma factors"/>
    <property type="match status" value="1"/>
</dbReference>
<dbReference type="OrthoDB" id="5366229at2"/>
<gene>
    <name evidence="2" type="ordered locus">Sulku_1714</name>
</gene>
<dbReference type="eggNOG" id="COG0568">
    <property type="taxonomic scope" value="Bacteria"/>
</dbReference>
<dbReference type="InterPro" id="IPR050239">
    <property type="entry name" value="Sigma-70_RNA_pol_init_factors"/>
</dbReference>
<dbReference type="PRINTS" id="PR00046">
    <property type="entry name" value="SIGMA70FCT"/>
</dbReference>
<reference evidence="2 3" key="1">
    <citation type="journal article" date="2012" name="Stand. Genomic Sci.">
        <title>Complete genome sequence of the sulfur compounds oxidizing chemolithoautotroph Sulfuricurvum kujiense type strain (YK-1(T)).</title>
        <authorList>
            <person name="Han C."/>
            <person name="Kotsyurbenko O."/>
            <person name="Chertkov O."/>
            <person name="Held B."/>
            <person name="Lapidus A."/>
            <person name="Nolan M."/>
            <person name="Lucas S."/>
            <person name="Hammon N."/>
            <person name="Deshpande S."/>
            <person name="Cheng J.F."/>
            <person name="Tapia R."/>
            <person name="Goodwin L.A."/>
            <person name="Pitluck S."/>
            <person name="Liolios K."/>
            <person name="Pagani I."/>
            <person name="Ivanova N."/>
            <person name="Mavromatis K."/>
            <person name="Mikhailova N."/>
            <person name="Pati A."/>
            <person name="Chen A."/>
            <person name="Palaniappan K."/>
            <person name="Land M."/>
            <person name="Hauser L."/>
            <person name="Chang Y.J."/>
            <person name="Jeffries C.D."/>
            <person name="Brambilla E.M."/>
            <person name="Rohde M."/>
            <person name="Spring S."/>
            <person name="Sikorski J."/>
            <person name="Goker M."/>
            <person name="Woyke T."/>
            <person name="Bristow J."/>
            <person name="Eisen J.A."/>
            <person name="Markowitz V."/>
            <person name="Hugenholtz P."/>
            <person name="Kyrpides N.C."/>
            <person name="Klenk H.P."/>
            <person name="Detter J.C."/>
        </authorList>
    </citation>
    <scope>NUCLEOTIDE SEQUENCE [LARGE SCALE GENOMIC DNA]</scope>
    <source>
        <strain evidence="3">ATCC BAA-921 / DSM 16994 / JCM 11577 / YK-1</strain>
    </source>
</reference>
<keyword evidence="3" id="KW-1185">Reference proteome</keyword>
<protein>
    <submittedName>
        <fullName evidence="2">Sigma-70 region 4 domain protein</fullName>
    </submittedName>
</protein>
<dbReference type="PROSITE" id="PS00716">
    <property type="entry name" value="SIGMA70_2"/>
    <property type="match status" value="1"/>
</dbReference>
<organism evidence="2 3">
    <name type="scientific">Sulfuricurvum kujiense (strain ATCC BAA-921 / DSM 16994 / JCM 11577 / YK-1)</name>
    <dbReference type="NCBI Taxonomy" id="709032"/>
    <lineage>
        <taxon>Bacteria</taxon>
        <taxon>Pseudomonadati</taxon>
        <taxon>Campylobacterota</taxon>
        <taxon>Epsilonproteobacteria</taxon>
        <taxon>Campylobacterales</taxon>
        <taxon>Sulfurimonadaceae</taxon>
        <taxon>Sulfuricurvum</taxon>
    </lineage>
</organism>
<evidence type="ECO:0000259" key="1">
    <source>
        <dbReference type="PROSITE" id="PS00716"/>
    </source>
</evidence>
<name>E4U0X3_SULKY</name>
<dbReference type="Proteomes" id="UP000008721">
    <property type="component" value="Chromosome"/>
</dbReference>
<dbReference type="InterPro" id="IPR013324">
    <property type="entry name" value="RNA_pol_sigma_r3/r4-like"/>
</dbReference>
<dbReference type="InterPro" id="IPR007630">
    <property type="entry name" value="RNA_pol_sigma70_r4"/>
</dbReference>
<dbReference type="GO" id="GO:0003700">
    <property type="term" value="F:DNA-binding transcription factor activity"/>
    <property type="evidence" value="ECO:0007669"/>
    <property type="project" value="InterPro"/>
</dbReference>
<evidence type="ECO:0000313" key="2">
    <source>
        <dbReference type="EMBL" id="ADR34375.1"/>
    </source>
</evidence>
<dbReference type="Pfam" id="PF04545">
    <property type="entry name" value="Sigma70_r4"/>
    <property type="match status" value="1"/>
</dbReference>
<sequence length="83" mass="9542">MYESTVRYEKDFVMRELLGCNGNVTCILITLDRLGLHGCDFTLSEIGEVLHVTRERVRQIEASAIKKLKHPKMGRVIKAYMES</sequence>
<evidence type="ECO:0000313" key="3">
    <source>
        <dbReference type="Proteomes" id="UP000008721"/>
    </source>
</evidence>
<accession>E4U0X3</accession>
<dbReference type="InterPro" id="IPR036388">
    <property type="entry name" value="WH-like_DNA-bd_sf"/>
</dbReference>
<dbReference type="KEGG" id="sku:Sulku_1714"/>
<dbReference type="InterPro" id="IPR000943">
    <property type="entry name" value="RNA_pol_sigma70"/>
</dbReference>